<evidence type="ECO:0000256" key="1">
    <source>
        <dbReference type="ARBA" id="ARBA00022614"/>
    </source>
</evidence>
<dbReference type="PROSITE" id="PS51450">
    <property type="entry name" value="LRR"/>
    <property type="match status" value="2"/>
</dbReference>
<dbReference type="AlphaFoldDB" id="D7L9W4"/>
<keyword evidence="2" id="KW-0677">Repeat</keyword>
<dbReference type="InterPro" id="IPR003591">
    <property type="entry name" value="Leu-rich_rpt_typical-subtyp"/>
</dbReference>
<evidence type="ECO:0000313" key="6">
    <source>
        <dbReference type="EMBL" id="EFH61101.1"/>
    </source>
</evidence>
<feature type="coiled-coil region" evidence="4">
    <location>
        <begin position="147"/>
        <end position="192"/>
    </location>
</feature>
<dbReference type="Gene3D" id="3.80.10.10">
    <property type="entry name" value="Ribonuclease Inhibitor"/>
    <property type="match status" value="2"/>
</dbReference>
<dbReference type="PANTHER" id="PTHR48051">
    <property type="match status" value="1"/>
</dbReference>
<name>D7L9W4_ARALL</name>
<evidence type="ECO:0000256" key="3">
    <source>
        <dbReference type="ARBA" id="ARBA00023786"/>
    </source>
</evidence>
<evidence type="ECO:0000256" key="4">
    <source>
        <dbReference type="SAM" id="Coils"/>
    </source>
</evidence>
<reference evidence="7" key="1">
    <citation type="journal article" date="2011" name="Nat. Genet.">
        <title>The Arabidopsis lyrata genome sequence and the basis of rapid genome size change.</title>
        <authorList>
            <person name="Hu T.T."/>
            <person name="Pattyn P."/>
            <person name="Bakker E.G."/>
            <person name="Cao J."/>
            <person name="Cheng J.-F."/>
            <person name="Clark R.M."/>
            <person name="Fahlgren N."/>
            <person name="Fawcett J.A."/>
            <person name="Grimwood J."/>
            <person name="Gundlach H."/>
            <person name="Haberer G."/>
            <person name="Hollister J.D."/>
            <person name="Ossowski S."/>
            <person name="Ottilar R.P."/>
            <person name="Salamov A.A."/>
            <person name="Schneeberger K."/>
            <person name="Spannagl M."/>
            <person name="Wang X."/>
            <person name="Yang L."/>
            <person name="Nasrallah M.E."/>
            <person name="Bergelson J."/>
            <person name="Carrington J.C."/>
            <person name="Gaut B.S."/>
            <person name="Schmutz J."/>
            <person name="Mayer K.F.X."/>
            <person name="Van de Peer Y."/>
            <person name="Grigoriev I.V."/>
            <person name="Nordborg M."/>
            <person name="Weigel D."/>
            <person name="Guo Y.-L."/>
        </authorList>
    </citation>
    <scope>NUCLEOTIDE SEQUENCE [LARGE SCALE GENOMIC DNA]</scope>
    <source>
        <strain evidence="7">cv. MN47</strain>
    </source>
</reference>
<evidence type="ECO:0000313" key="7">
    <source>
        <dbReference type="Proteomes" id="UP000008694"/>
    </source>
</evidence>
<protein>
    <recommendedName>
        <fullName evidence="8">Leucine-rich repeat family protein</fullName>
    </recommendedName>
</protein>
<dbReference type="Proteomes" id="UP000008694">
    <property type="component" value="Unassembled WGS sequence"/>
</dbReference>
<keyword evidence="4" id="KW-0175">Coiled coil</keyword>
<accession>D7L9W4</accession>
<feature type="region of interest" description="Disordered" evidence="5">
    <location>
        <begin position="24"/>
        <end position="56"/>
    </location>
</feature>
<keyword evidence="7" id="KW-1185">Reference proteome</keyword>
<dbReference type="Gramene" id="fgenesh1_pm.C_scaffold_3000938">
    <property type="protein sequence ID" value="fgenesh1_pm.C_scaffold_3000938"/>
    <property type="gene ID" value="fgenesh1_pm.C_scaffold_3000938"/>
</dbReference>
<dbReference type="InterPro" id="IPR001611">
    <property type="entry name" value="Leu-rich_rpt"/>
</dbReference>
<dbReference type="SMART" id="SM00369">
    <property type="entry name" value="LRR_TYP"/>
    <property type="match status" value="8"/>
</dbReference>
<dbReference type="Pfam" id="PF13855">
    <property type="entry name" value="LRR_8"/>
    <property type="match status" value="3"/>
</dbReference>
<keyword evidence="1" id="KW-0433">Leucine-rich repeat</keyword>
<dbReference type="GO" id="GO:0005737">
    <property type="term" value="C:cytoplasm"/>
    <property type="evidence" value="ECO:0007669"/>
    <property type="project" value="TreeGrafter"/>
</dbReference>
<dbReference type="InterPro" id="IPR032675">
    <property type="entry name" value="LRR_dom_sf"/>
</dbReference>
<dbReference type="eggNOG" id="KOG0619">
    <property type="taxonomic scope" value="Eukaryota"/>
</dbReference>
<dbReference type="PANTHER" id="PTHR48051:SF54">
    <property type="entry name" value="LEUCINE-RICH REPEAT-CONTAINING PROTEIN"/>
    <property type="match status" value="1"/>
</dbReference>
<organism evidence="7">
    <name type="scientific">Arabidopsis lyrata subsp. lyrata</name>
    <name type="common">Lyre-leaved rock-cress</name>
    <dbReference type="NCBI Taxonomy" id="81972"/>
    <lineage>
        <taxon>Eukaryota</taxon>
        <taxon>Viridiplantae</taxon>
        <taxon>Streptophyta</taxon>
        <taxon>Embryophyta</taxon>
        <taxon>Tracheophyta</taxon>
        <taxon>Spermatophyta</taxon>
        <taxon>Magnoliopsida</taxon>
        <taxon>eudicotyledons</taxon>
        <taxon>Gunneridae</taxon>
        <taxon>Pentapetalae</taxon>
        <taxon>rosids</taxon>
        <taxon>malvids</taxon>
        <taxon>Brassicales</taxon>
        <taxon>Brassicaceae</taxon>
        <taxon>Camelineae</taxon>
        <taxon>Arabidopsis</taxon>
    </lineage>
</organism>
<dbReference type="EMBL" id="GL348715">
    <property type="protein sequence ID" value="EFH61101.1"/>
    <property type="molecule type" value="Genomic_DNA"/>
</dbReference>
<dbReference type="InterPro" id="IPR050216">
    <property type="entry name" value="LRR_domain-containing"/>
</dbReference>
<evidence type="ECO:0000256" key="5">
    <source>
        <dbReference type="SAM" id="MobiDB-lite"/>
    </source>
</evidence>
<sequence length="537" mass="59547">MAAEPNPKNFPVLSYVLARLPSFTAKSPSSSSSVPPFDIEQPPSSSSSSSSSSQSIEIVTQMPHLTQPDVLASMTSAISDVAETRSILRTLGPRPDHESVDKARAKLSEIESFLSESFEDIALTDAAAKDEKRRHEMDQEKTWCESVLKLDEVHASYEKLLKEAEERLVRIYESAEKNAAEDEENVAAVEVNEEVVGILQHASANPVDRVDLSGRKLRLLPEAFGRIQGLLVLNLSNNKLELSYGLIQILQAIAADVHASSFVDSSEVYVQQAIPDSIAGLHSLVELDVSTNSLETLPDSIGLLSKLKILNVSTNKLTCLPDSICRCGSLVILDVSFNRLTYLPTNIGLELVNLEKLLVQYNKIRSFPTSIGEMRSLKHLDAHFNELYGLPDSFVLLTNLEYLNLSSNFSDLKDLPSSFGDLISLQELDLSNNQIHALPDTFGTLDSLTKLNVDQNPLVVPPEEVVKEGVEAVKTYMGQRRIRMLEEEEKKKMEEEMEQANAGWLTRTTSKLKTYVADVSEYLGTNSPRDPYLERQL</sequence>
<comment type="similarity">
    <text evidence="3">Belongs to the SHOC2 family.</text>
</comment>
<dbReference type="GO" id="GO:0055046">
    <property type="term" value="P:microgametogenesis"/>
    <property type="evidence" value="ECO:0007669"/>
    <property type="project" value="EnsemblPlants"/>
</dbReference>
<proteinExistence type="inferred from homology"/>
<dbReference type="HOGENOM" id="CLU_021557_0_0_1"/>
<gene>
    <name evidence="6" type="ORF">ARALYDRAFT_317922</name>
</gene>
<dbReference type="STRING" id="81972.D7L9W4"/>
<evidence type="ECO:0000256" key="2">
    <source>
        <dbReference type="ARBA" id="ARBA00022737"/>
    </source>
</evidence>
<feature type="compositionally biased region" description="Low complexity" evidence="5">
    <location>
        <begin position="27"/>
        <end position="55"/>
    </location>
</feature>
<dbReference type="SUPFAM" id="SSF52058">
    <property type="entry name" value="L domain-like"/>
    <property type="match status" value="1"/>
</dbReference>
<evidence type="ECO:0008006" key="8">
    <source>
        <dbReference type="Google" id="ProtNLM"/>
    </source>
</evidence>
<dbReference type="SMART" id="SM00364">
    <property type="entry name" value="LRR_BAC"/>
    <property type="match status" value="8"/>
</dbReference>
<dbReference type="FunFam" id="3.80.10.10:FF:000746">
    <property type="entry name" value="Plant intracellular Ras-group-related LRR protein 2"/>
    <property type="match status" value="1"/>
</dbReference>